<keyword evidence="3" id="KW-1185">Reference proteome</keyword>
<accession>A0A1I3R2J8</accession>
<organism evidence="2 3">
    <name type="scientific">Myroides guanonis</name>
    <dbReference type="NCBI Taxonomy" id="1150112"/>
    <lineage>
        <taxon>Bacteria</taxon>
        <taxon>Pseudomonadati</taxon>
        <taxon>Bacteroidota</taxon>
        <taxon>Flavobacteriia</taxon>
        <taxon>Flavobacteriales</taxon>
        <taxon>Flavobacteriaceae</taxon>
        <taxon>Myroides</taxon>
    </lineage>
</organism>
<sequence length="286" mass="34022">MTLELHQNLTDVLISFCEQYAIILQRELEIEGLLPQSLLEKGSDFINRLLDLQLETKYFNNFKEKKALIHTVDMCFQIDNDKIQSVFSSVYSTTDRQEFVSSYIQLNLSKFQIREENKLTPFSFILPFKEDTYTTLFGYIYLDGTTESLWILIYDFNFHFSPDANHTRNIGYFNLKLMCATYYKEDPKRVLDLDEHNLENYISQSYPNLISKFRIIIGLTLKEYHFHQRMNLVLQKLYFEDKAIKEIAIDLNYNSDNTLYGDISKHFKHNSSEIKRYNYTKAKDLL</sequence>
<dbReference type="GO" id="GO:0003700">
    <property type="term" value="F:DNA-binding transcription factor activity"/>
    <property type="evidence" value="ECO:0007669"/>
    <property type="project" value="InterPro"/>
</dbReference>
<dbReference type="GO" id="GO:0043565">
    <property type="term" value="F:sequence-specific DNA binding"/>
    <property type="evidence" value="ECO:0007669"/>
    <property type="project" value="InterPro"/>
</dbReference>
<evidence type="ECO:0000313" key="2">
    <source>
        <dbReference type="EMBL" id="SFJ39701.1"/>
    </source>
</evidence>
<protein>
    <submittedName>
        <fullName evidence="2">AraC-type DNA-binding protein</fullName>
    </submittedName>
</protein>
<dbReference type="Proteomes" id="UP000243887">
    <property type="component" value="Unassembled WGS sequence"/>
</dbReference>
<keyword evidence="2" id="KW-0238">DNA-binding</keyword>
<gene>
    <name evidence="2" type="ORF">SAMN04487893_1077</name>
</gene>
<dbReference type="PROSITE" id="PS01124">
    <property type="entry name" value="HTH_ARAC_FAMILY_2"/>
    <property type="match status" value="1"/>
</dbReference>
<reference evidence="3" key="1">
    <citation type="submission" date="2016-10" db="EMBL/GenBank/DDBJ databases">
        <authorList>
            <person name="Varghese N."/>
            <person name="Submissions S."/>
        </authorList>
    </citation>
    <scope>NUCLEOTIDE SEQUENCE [LARGE SCALE GENOMIC DNA]</scope>
    <source>
        <strain evidence="3">DSM 26542</strain>
    </source>
</reference>
<dbReference type="AlphaFoldDB" id="A0A1I3R2J8"/>
<evidence type="ECO:0000259" key="1">
    <source>
        <dbReference type="PROSITE" id="PS01124"/>
    </source>
</evidence>
<dbReference type="EMBL" id="FORU01000007">
    <property type="protein sequence ID" value="SFJ39701.1"/>
    <property type="molecule type" value="Genomic_DNA"/>
</dbReference>
<proteinExistence type="predicted"/>
<dbReference type="Gene3D" id="1.10.10.60">
    <property type="entry name" value="Homeodomain-like"/>
    <property type="match status" value="1"/>
</dbReference>
<dbReference type="RefSeq" id="WP_143077737.1">
    <property type="nucleotide sequence ID" value="NZ_FORU01000007.1"/>
</dbReference>
<dbReference type="InterPro" id="IPR018060">
    <property type="entry name" value="HTH_AraC"/>
</dbReference>
<feature type="domain" description="HTH araC/xylS-type" evidence="1">
    <location>
        <begin position="177"/>
        <end position="277"/>
    </location>
</feature>
<name>A0A1I3R2J8_9FLAO</name>
<evidence type="ECO:0000313" key="3">
    <source>
        <dbReference type="Proteomes" id="UP000243887"/>
    </source>
</evidence>